<evidence type="ECO:0000313" key="2">
    <source>
        <dbReference type="EMBL" id="RKF65732.1"/>
    </source>
</evidence>
<name>A0A420I7V7_9PEZI</name>
<dbReference type="InterPro" id="IPR013226">
    <property type="entry name" value="Pal1"/>
</dbReference>
<feature type="compositionally biased region" description="Basic and acidic residues" evidence="1">
    <location>
        <begin position="217"/>
        <end position="227"/>
    </location>
</feature>
<dbReference type="PANTHER" id="PTHR28307:SF2">
    <property type="entry name" value="PROTEIN PAL1"/>
    <property type="match status" value="1"/>
</dbReference>
<protein>
    <submittedName>
        <fullName evidence="2">Putative pal1 cell morphology protein</fullName>
    </submittedName>
</protein>
<feature type="compositionally biased region" description="Low complexity" evidence="1">
    <location>
        <begin position="16"/>
        <end position="34"/>
    </location>
</feature>
<organism evidence="2 3">
    <name type="scientific">Erysiphe neolycopersici</name>
    <dbReference type="NCBI Taxonomy" id="212602"/>
    <lineage>
        <taxon>Eukaryota</taxon>
        <taxon>Fungi</taxon>
        <taxon>Dikarya</taxon>
        <taxon>Ascomycota</taxon>
        <taxon>Pezizomycotina</taxon>
        <taxon>Leotiomycetes</taxon>
        <taxon>Erysiphales</taxon>
        <taxon>Erysiphaceae</taxon>
        <taxon>Erysiphe</taxon>
    </lineage>
</organism>
<gene>
    <name evidence="2" type="ORF">OnM2_003007</name>
</gene>
<evidence type="ECO:0000256" key="1">
    <source>
        <dbReference type="SAM" id="MobiDB-lite"/>
    </source>
</evidence>
<accession>A0A420I7V7</accession>
<feature type="compositionally biased region" description="Polar residues" evidence="1">
    <location>
        <begin position="125"/>
        <end position="144"/>
    </location>
</feature>
<dbReference type="Pfam" id="PF08316">
    <property type="entry name" value="Pal1"/>
    <property type="match status" value="1"/>
</dbReference>
<feature type="compositionally biased region" description="Low complexity" evidence="1">
    <location>
        <begin position="187"/>
        <end position="197"/>
    </location>
</feature>
<dbReference type="GO" id="GO:0005737">
    <property type="term" value="C:cytoplasm"/>
    <property type="evidence" value="ECO:0007669"/>
    <property type="project" value="TreeGrafter"/>
</dbReference>
<dbReference type="AlphaFoldDB" id="A0A420I7V7"/>
<feature type="region of interest" description="Disordered" evidence="1">
    <location>
        <begin position="504"/>
        <end position="524"/>
    </location>
</feature>
<feature type="compositionally biased region" description="Basic and acidic residues" evidence="1">
    <location>
        <begin position="198"/>
        <end position="207"/>
    </location>
</feature>
<keyword evidence="3" id="KW-1185">Reference proteome</keyword>
<dbReference type="PANTHER" id="PTHR28307">
    <property type="entry name" value="PROTEIN PAL1"/>
    <property type="match status" value="1"/>
</dbReference>
<feature type="compositionally biased region" description="Low complexity" evidence="1">
    <location>
        <begin position="92"/>
        <end position="103"/>
    </location>
</feature>
<dbReference type="EMBL" id="MCFK01000377">
    <property type="protein sequence ID" value="RKF65732.1"/>
    <property type="molecule type" value="Genomic_DNA"/>
</dbReference>
<dbReference type="Proteomes" id="UP000286134">
    <property type="component" value="Unassembled WGS sequence"/>
</dbReference>
<evidence type="ECO:0000313" key="3">
    <source>
        <dbReference type="Proteomes" id="UP000286134"/>
    </source>
</evidence>
<sequence>MMSLAQLGETTAAPGSSNLLNNLTSNPNLSSNNPFRNQAAPSSPPISNREPVQHLATSLFGSRNPFFDSSDQPQVKSISPVKLLSKAEIKMSSSHPISDTTSSFGKMVLNEKSDKSTAKNEKTQSDPSNANRSPRLSRPTQQRENFPPPAAPNHRLRKSNEEVSQLRKNMAESSAKILGKSDVFADPSSSSRTPSCKPSERRPRRNSESSTVKRSSKPLDPEEEKKQHEKKRREKKQQGHGENRSRSRRSNRKLDVIDKLDVTSIYGTGLFHHDGPFDACNPHRNRQGSKRAPMQAFPKDSLNNVLGGGGPINQRPDHAIFMGNKDGEAFNDYSKGGVGVNDIETYDSSLIKSVHKRQESNVLSATTRGEPIHGEETLGLGTSTFLEGAPASRTAIQRRASLSLSTEPGLSRSKSLAQKIRGINVPRRDLIPRIINSDAIVSPDARTPRSSKNERGTNLFFDESLKLEENTSFSKKESCISIIEPEKSSSQPRFSNITRLSVPSEIQTNDGGNESPAGKTGIGFMSRVKSLKGGARKMKTASPIES</sequence>
<feature type="compositionally biased region" description="Basic and acidic residues" evidence="1">
    <location>
        <begin position="236"/>
        <end position="245"/>
    </location>
</feature>
<feature type="compositionally biased region" description="Basic and acidic residues" evidence="1">
    <location>
        <begin position="109"/>
        <end position="124"/>
    </location>
</feature>
<feature type="region of interest" description="Disordered" evidence="1">
    <location>
        <begin position="1"/>
        <end position="255"/>
    </location>
</feature>
<dbReference type="OrthoDB" id="5352132at2759"/>
<dbReference type="STRING" id="212602.A0A420I7V7"/>
<reference evidence="2 3" key="1">
    <citation type="journal article" date="2018" name="BMC Genomics">
        <title>Comparative genome analyses reveal sequence features reflecting distinct modes of host-adaptation between dicot and monocot powdery mildew.</title>
        <authorList>
            <person name="Wu Y."/>
            <person name="Ma X."/>
            <person name="Pan Z."/>
            <person name="Kale S.D."/>
            <person name="Song Y."/>
            <person name="King H."/>
            <person name="Zhang Q."/>
            <person name="Presley C."/>
            <person name="Deng X."/>
            <person name="Wei C.I."/>
            <person name="Xiao S."/>
        </authorList>
    </citation>
    <scope>NUCLEOTIDE SEQUENCE [LARGE SCALE GENOMIC DNA]</scope>
    <source>
        <strain evidence="2">UMSG2</strain>
    </source>
</reference>
<feature type="region of interest" description="Disordered" evidence="1">
    <location>
        <begin position="272"/>
        <end position="315"/>
    </location>
</feature>
<proteinExistence type="predicted"/>
<comment type="caution">
    <text evidence="2">The sequence shown here is derived from an EMBL/GenBank/DDBJ whole genome shotgun (WGS) entry which is preliminary data.</text>
</comment>
<feature type="compositionally biased region" description="Polar residues" evidence="1">
    <location>
        <begin position="55"/>
        <end position="77"/>
    </location>
</feature>